<evidence type="ECO:0000313" key="2">
    <source>
        <dbReference type="EMBL" id="KAJ1349365.1"/>
    </source>
</evidence>
<sequence>MARLSKNFSRNRDPKSPANGMCHKDSGSPATDSKQRRVIGAENTRSNIATDGERTMGNVRMSQQTLHRHRENDKNIRGANPKDL</sequence>
<name>A0AAD5LZH5_PARTN</name>
<reference evidence="2" key="1">
    <citation type="submission" date="2021-06" db="EMBL/GenBank/DDBJ databases">
        <title>Parelaphostrongylus tenuis whole genome reference sequence.</title>
        <authorList>
            <person name="Garwood T.J."/>
            <person name="Larsen P.A."/>
            <person name="Fountain-Jones N.M."/>
            <person name="Garbe J.R."/>
            <person name="Macchietto M.G."/>
            <person name="Kania S.A."/>
            <person name="Gerhold R.W."/>
            <person name="Richards J.E."/>
            <person name="Wolf T.M."/>
        </authorList>
    </citation>
    <scope>NUCLEOTIDE SEQUENCE</scope>
    <source>
        <strain evidence="2">MNPRO001-30</strain>
        <tissue evidence="2">Meninges</tissue>
    </source>
</reference>
<gene>
    <name evidence="2" type="ORF">KIN20_004920</name>
</gene>
<feature type="region of interest" description="Disordered" evidence="1">
    <location>
        <begin position="1"/>
        <end position="84"/>
    </location>
</feature>
<dbReference type="AlphaFoldDB" id="A0AAD5LZH5"/>
<accession>A0AAD5LZH5</accession>
<feature type="compositionally biased region" description="Basic and acidic residues" evidence="1">
    <location>
        <begin position="70"/>
        <end position="84"/>
    </location>
</feature>
<evidence type="ECO:0000313" key="3">
    <source>
        <dbReference type="Proteomes" id="UP001196413"/>
    </source>
</evidence>
<organism evidence="2 3">
    <name type="scientific">Parelaphostrongylus tenuis</name>
    <name type="common">Meningeal worm</name>
    <dbReference type="NCBI Taxonomy" id="148309"/>
    <lineage>
        <taxon>Eukaryota</taxon>
        <taxon>Metazoa</taxon>
        <taxon>Ecdysozoa</taxon>
        <taxon>Nematoda</taxon>
        <taxon>Chromadorea</taxon>
        <taxon>Rhabditida</taxon>
        <taxon>Rhabditina</taxon>
        <taxon>Rhabditomorpha</taxon>
        <taxon>Strongyloidea</taxon>
        <taxon>Metastrongylidae</taxon>
        <taxon>Parelaphostrongylus</taxon>
    </lineage>
</organism>
<proteinExistence type="predicted"/>
<evidence type="ECO:0000256" key="1">
    <source>
        <dbReference type="SAM" id="MobiDB-lite"/>
    </source>
</evidence>
<dbReference type="Proteomes" id="UP001196413">
    <property type="component" value="Unassembled WGS sequence"/>
</dbReference>
<dbReference type="EMBL" id="JAHQIW010000650">
    <property type="protein sequence ID" value="KAJ1349365.1"/>
    <property type="molecule type" value="Genomic_DNA"/>
</dbReference>
<comment type="caution">
    <text evidence="2">The sequence shown here is derived from an EMBL/GenBank/DDBJ whole genome shotgun (WGS) entry which is preliminary data.</text>
</comment>
<protein>
    <submittedName>
        <fullName evidence="2">Uncharacterized protein</fullName>
    </submittedName>
</protein>
<keyword evidence="3" id="KW-1185">Reference proteome</keyword>